<dbReference type="NCBIfam" id="NF000594">
    <property type="entry name" value="PRK00015.1-1"/>
    <property type="match status" value="1"/>
</dbReference>
<evidence type="ECO:0000256" key="5">
    <source>
        <dbReference type="ARBA" id="ARBA00007383"/>
    </source>
</evidence>
<evidence type="ECO:0000256" key="6">
    <source>
        <dbReference type="ARBA" id="ARBA00012180"/>
    </source>
</evidence>
<evidence type="ECO:0000256" key="12">
    <source>
        <dbReference type="ARBA" id="ARBA00022801"/>
    </source>
</evidence>
<dbReference type="PANTHER" id="PTHR10954:SF18">
    <property type="entry name" value="RIBONUCLEASE HII"/>
    <property type="match status" value="1"/>
</dbReference>
<evidence type="ECO:0000256" key="16">
    <source>
        <dbReference type="RuleBase" id="RU003515"/>
    </source>
</evidence>
<gene>
    <name evidence="14" type="primary">rnhB</name>
    <name evidence="18" type="ORF">J2S07_002315</name>
</gene>
<dbReference type="PANTHER" id="PTHR10954">
    <property type="entry name" value="RIBONUCLEASE H2 SUBUNIT A"/>
    <property type="match status" value="1"/>
</dbReference>
<evidence type="ECO:0000256" key="14">
    <source>
        <dbReference type="HAMAP-Rule" id="MF_00052"/>
    </source>
</evidence>
<protein>
    <recommendedName>
        <fullName evidence="7 14">Ribonuclease HII</fullName>
        <shortName evidence="14">RNase HII</shortName>
        <ecNumber evidence="6 14">3.1.26.4</ecNumber>
    </recommendedName>
</protein>
<evidence type="ECO:0000259" key="17">
    <source>
        <dbReference type="PROSITE" id="PS51975"/>
    </source>
</evidence>
<dbReference type="SUPFAM" id="SSF53098">
    <property type="entry name" value="Ribonuclease H-like"/>
    <property type="match status" value="1"/>
</dbReference>
<dbReference type="HAMAP" id="MF_00052_B">
    <property type="entry name" value="RNase_HII_B"/>
    <property type="match status" value="1"/>
</dbReference>
<evidence type="ECO:0000256" key="13">
    <source>
        <dbReference type="ARBA" id="ARBA00023211"/>
    </source>
</evidence>
<dbReference type="EMBL" id="JAUSTU010000009">
    <property type="protein sequence ID" value="MDQ0155997.1"/>
    <property type="molecule type" value="Genomic_DNA"/>
</dbReference>
<evidence type="ECO:0000256" key="8">
    <source>
        <dbReference type="ARBA" id="ARBA00022490"/>
    </source>
</evidence>
<dbReference type="InterPro" id="IPR012337">
    <property type="entry name" value="RNaseH-like_sf"/>
</dbReference>
<dbReference type="Pfam" id="PF01351">
    <property type="entry name" value="RNase_HII"/>
    <property type="match status" value="1"/>
</dbReference>
<dbReference type="EC" id="3.1.26.4" evidence="6 14"/>
<evidence type="ECO:0000256" key="4">
    <source>
        <dbReference type="ARBA" id="ARBA00004496"/>
    </source>
</evidence>
<dbReference type="NCBIfam" id="NF000595">
    <property type="entry name" value="PRK00015.1-3"/>
    <property type="match status" value="1"/>
</dbReference>
<keyword evidence="10 14" id="KW-0479">Metal-binding</keyword>
<sequence length="260" mass="29651">MNKWTIKEIEQLLHTTEENDSLIEEIKRDNRKGVQQLLIKWDKRILEKRQAEEKFQQMSIYEQKARQRGYRHIAGIDEVGRGPLAGPVVAASVILPEDFKLLGLDDSKKLTEEKRERFFNEIQAHAIAIGIGMIDAEEIDQLNIYEATKKAMLAAIQGLSVSPDYLLIDAMPLETPYPSESIIKGDACSVSIAAASIVAKVTRDRMMKKIHEEFPAYHFLKNMGYGTKEHLLALERYGVSPYHRRSFEPVKSMVAKPNIK</sequence>
<evidence type="ECO:0000313" key="18">
    <source>
        <dbReference type="EMBL" id="MDQ0155997.1"/>
    </source>
</evidence>
<dbReference type="GO" id="GO:0004523">
    <property type="term" value="F:RNA-DNA hybrid ribonuclease activity"/>
    <property type="evidence" value="ECO:0007669"/>
    <property type="project" value="UniProtKB-EC"/>
</dbReference>
<evidence type="ECO:0000313" key="19">
    <source>
        <dbReference type="Proteomes" id="UP001231362"/>
    </source>
</evidence>
<keyword evidence="9 14" id="KW-0540">Nuclease</keyword>
<keyword evidence="12 14" id="KW-0378">Hydrolase</keyword>
<comment type="cofactor">
    <cofactor evidence="2">
        <name>Mg(2+)</name>
        <dbReference type="ChEBI" id="CHEBI:18420"/>
    </cofactor>
</comment>
<proteinExistence type="inferred from homology"/>
<evidence type="ECO:0000256" key="15">
    <source>
        <dbReference type="PROSITE-ProRule" id="PRU01319"/>
    </source>
</evidence>
<comment type="catalytic activity">
    <reaction evidence="1 14 15 16">
        <text>Endonucleolytic cleavage to 5'-phosphomonoester.</text>
        <dbReference type="EC" id="3.1.26.4"/>
    </reaction>
</comment>
<evidence type="ECO:0000256" key="10">
    <source>
        <dbReference type="ARBA" id="ARBA00022723"/>
    </source>
</evidence>
<dbReference type="Gene3D" id="3.30.420.10">
    <property type="entry name" value="Ribonuclease H-like superfamily/Ribonuclease H"/>
    <property type="match status" value="1"/>
</dbReference>
<comment type="cofactor">
    <cofactor evidence="14 15">
        <name>Mn(2+)</name>
        <dbReference type="ChEBI" id="CHEBI:29035"/>
    </cofactor>
    <cofactor evidence="14 15">
        <name>Mg(2+)</name>
        <dbReference type="ChEBI" id="CHEBI:18420"/>
    </cofactor>
    <text evidence="14 15">Manganese or magnesium. Binds 1 divalent metal ion per monomer in the absence of substrate. May bind a second metal ion after substrate binding.</text>
</comment>
<feature type="binding site" evidence="14 15">
    <location>
        <position position="77"/>
    </location>
    <ligand>
        <name>a divalent metal cation</name>
        <dbReference type="ChEBI" id="CHEBI:60240"/>
    </ligand>
</feature>
<feature type="binding site" evidence="14 15">
    <location>
        <position position="169"/>
    </location>
    <ligand>
        <name>a divalent metal cation</name>
        <dbReference type="ChEBI" id="CHEBI:60240"/>
    </ligand>
</feature>
<feature type="binding site" evidence="14 15">
    <location>
        <position position="78"/>
    </location>
    <ligand>
        <name>a divalent metal cation</name>
        <dbReference type="ChEBI" id="CHEBI:60240"/>
    </ligand>
</feature>
<comment type="similarity">
    <text evidence="5 14 16">Belongs to the RNase HII family.</text>
</comment>
<comment type="function">
    <text evidence="3 14 16">Endonuclease that specifically degrades the RNA of RNA-DNA hybrids.</text>
</comment>
<dbReference type="PROSITE" id="PS51975">
    <property type="entry name" value="RNASE_H_2"/>
    <property type="match status" value="1"/>
</dbReference>
<evidence type="ECO:0000256" key="9">
    <source>
        <dbReference type="ARBA" id="ARBA00022722"/>
    </source>
</evidence>
<comment type="subcellular location">
    <subcellularLocation>
        <location evidence="4 14">Cytoplasm</location>
    </subcellularLocation>
</comment>
<evidence type="ECO:0000256" key="7">
    <source>
        <dbReference type="ARBA" id="ARBA00019179"/>
    </source>
</evidence>
<organism evidence="18 19">
    <name type="scientific">Anoxybacillus andreesenii</name>
    <dbReference type="NCBI Taxonomy" id="1325932"/>
    <lineage>
        <taxon>Bacteria</taxon>
        <taxon>Bacillati</taxon>
        <taxon>Bacillota</taxon>
        <taxon>Bacilli</taxon>
        <taxon>Bacillales</taxon>
        <taxon>Anoxybacillaceae</taxon>
        <taxon>Anoxybacillus</taxon>
    </lineage>
</organism>
<keyword evidence="13 14" id="KW-0464">Manganese</keyword>
<evidence type="ECO:0000256" key="3">
    <source>
        <dbReference type="ARBA" id="ARBA00004065"/>
    </source>
</evidence>
<keyword evidence="19" id="KW-1185">Reference proteome</keyword>
<reference evidence="18 19" key="1">
    <citation type="submission" date="2023-07" db="EMBL/GenBank/DDBJ databases">
        <title>Genomic Encyclopedia of Type Strains, Phase IV (KMG-IV): sequencing the most valuable type-strain genomes for metagenomic binning, comparative biology and taxonomic classification.</title>
        <authorList>
            <person name="Goeker M."/>
        </authorList>
    </citation>
    <scope>NUCLEOTIDE SEQUENCE [LARGE SCALE GENOMIC DNA]</scope>
    <source>
        <strain evidence="18 19">DSM 23948</strain>
    </source>
</reference>
<evidence type="ECO:0000256" key="11">
    <source>
        <dbReference type="ARBA" id="ARBA00022759"/>
    </source>
</evidence>
<dbReference type="CDD" id="cd07182">
    <property type="entry name" value="RNase_HII_bacteria_HII_like"/>
    <property type="match status" value="1"/>
</dbReference>
<dbReference type="RefSeq" id="WP_307150514.1">
    <property type="nucleotide sequence ID" value="NZ_JAUSTU010000009.1"/>
</dbReference>
<name>A0ABT9V4Y0_9BACL</name>
<accession>A0ABT9V4Y0</accession>
<comment type="caution">
    <text evidence="18">The sequence shown here is derived from an EMBL/GenBank/DDBJ whole genome shotgun (WGS) entry which is preliminary data.</text>
</comment>
<dbReference type="InterPro" id="IPR036397">
    <property type="entry name" value="RNaseH_sf"/>
</dbReference>
<evidence type="ECO:0000256" key="2">
    <source>
        <dbReference type="ARBA" id="ARBA00001946"/>
    </source>
</evidence>
<dbReference type="InterPro" id="IPR022898">
    <property type="entry name" value="RNase_HII"/>
</dbReference>
<dbReference type="InterPro" id="IPR024567">
    <property type="entry name" value="RNase_HII/HIII_dom"/>
</dbReference>
<keyword evidence="8 14" id="KW-0963">Cytoplasm</keyword>
<keyword evidence="11 14" id="KW-0255">Endonuclease</keyword>
<dbReference type="Proteomes" id="UP001231362">
    <property type="component" value="Unassembled WGS sequence"/>
</dbReference>
<dbReference type="InterPro" id="IPR001352">
    <property type="entry name" value="RNase_HII/HIII"/>
</dbReference>
<evidence type="ECO:0000256" key="1">
    <source>
        <dbReference type="ARBA" id="ARBA00000077"/>
    </source>
</evidence>
<feature type="domain" description="RNase H type-2" evidence="17">
    <location>
        <begin position="71"/>
        <end position="259"/>
    </location>
</feature>